<dbReference type="RefSeq" id="WP_175195318.1">
    <property type="nucleotide sequence ID" value="NZ_CADIKL010000013.1"/>
</dbReference>
<dbReference type="EMBL" id="CADIKL010000013">
    <property type="protein sequence ID" value="CAB3790276.1"/>
    <property type="molecule type" value="Genomic_DNA"/>
</dbReference>
<sequence length="300" mass="30449">MMATLGMRARPFGRPRTHGGVPGHLRGWLPLHAWSGRRRATVAAVLGVLATCLVSGACVILDVGGEQAAQSTLADAHARLAGARQTLASLPALQREAHAGQDGPQRGREGSAAGDIRGISQLAAQAELVLITLEPAASGGARGQTFRSTKLVALGSFGQLSTFLEGLATLPELVVPAELSVRRSRGGLAVSAVLQVFDGLPAAVLSRHGDEGGALADPFASGFSGVQGAAWTQGGAAMRLSGMLVERGRAVALVETAEGTVAVQTGATLAGAQVSSVNPVRIVLSLDGATHTLGWAEDAK</sequence>
<evidence type="ECO:0000313" key="1">
    <source>
        <dbReference type="EMBL" id="CAB3790276.1"/>
    </source>
</evidence>
<name>A0A6J5G5J1_9BURK</name>
<organism evidence="1 2">
    <name type="scientific">Paraburkholderia caffeinitolerans</name>
    <dbReference type="NCBI Taxonomy" id="1723730"/>
    <lineage>
        <taxon>Bacteria</taxon>
        <taxon>Pseudomonadati</taxon>
        <taxon>Pseudomonadota</taxon>
        <taxon>Betaproteobacteria</taxon>
        <taxon>Burkholderiales</taxon>
        <taxon>Burkholderiaceae</taxon>
        <taxon>Paraburkholderia</taxon>
    </lineage>
</organism>
<accession>A0A6J5G5J1</accession>
<reference evidence="1 2" key="1">
    <citation type="submission" date="2020-04" db="EMBL/GenBank/DDBJ databases">
        <authorList>
            <person name="De Canck E."/>
        </authorList>
    </citation>
    <scope>NUCLEOTIDE SEQUENCE [LARGE SCALE GENOMIC DNA]</scope>
    <source>
        <strain evidence="1 2">LMG 28688</strain>
    </source>
</reference>
<protein>
    <submittedName>
        <fullName evidence="1">Uncharacterized protein</fullName>
    </submittedName>
</protein>
<evidence type="ECO:0000313" key="2">
    <source>
        <dbReference type="Proteomes" id="UP000494119"/>
    </source>
</evidence>
<dbReference type="AlphaFoldDB" id="A0A6J5G5J1"/>
<dbReference type="Proteomes" id="UP000494119">
    <property type="component" value="Unassembled WGS sequence"/>
</dbReference>
<keyword evidence="2" id="KW-1185">Reference proteome</keyword>
<proteinExistence type="predicted"/>
<gene>
    <name evidence="1" type="ORF">LMG28688_03081</name>
</gene>